<dbReference type="PANTHER" id="PTHR43071">
    <property type="entry name" value="2-AMINO-4-HYDROXY-6-HYDROXYMETHYLDIHYDROPTERIDINE PYROPHOSPHOKINASE"/>
    <property type="match status" value="1"/>
</dbReference>
<dbReference type="AlphaFoldDB" id="H5SU82"/>
<dbReference type="UniPathway" id="UPA00077">
    <property type="reaction ID" value="UER00155"/>
</dbReference>
<proteinExistence type="predicted"/>
<comment type="pathway">
    <text evidence="1">Cofactor biosynthesis; tetrahydrofolate biosynthesis; 2-amino-4-hydroxy-6-hydroxymethyl-7,8-dihydropteridine diphosphate from 7,8-dihydroneopterin triphosphate: step 4/4.</text>
</comment>
<dbReference type="InterPro" id="IPR035907">
    <property type="entry name" value="Hppk_sf"/>
</dbReference>
<dbReference type="CDD" id="cd00483">
    <property type="entry name" value="HPPK"/>
    <property type="match status" value="1"/>
</dbReference>
<accession>H5SU82</accession>
<dbReference type="EMBL" id="AP011803">
    <property type="protein sequence ID" value="BAL60082.1"/>
    <property type="molecule type" value="Genomic_DNA"/>
</dbReference>
<evidence type="ECO:0000256" key="7">
    <source>
        <dbReference type="ARBA" id="ARBA00022909"/>
    </source>
</evidence>
<feature type="domain" description="7,8-dihydro-6-hydroxymethylpterin-pyrophosphokinase" evidence="8">
    <location>
        <begin position="88"/>
        <end position="99"/>
    </location>
</feature>
<name>H5SU82_ACEAU</name>
<dbReference type="GO" id="GO:0046656">
    <property type="term" value="P:folic acid biosynthetic process"/>
    <property type="evidence" value="ECO:0007669"/>
    <property type="project" value="UniProtKB-KW"/>
</dbReference>
<dbReference type="Gene3D" id="3.30.70.560">
    <property type="entry name" value="7,8-Dihydro-6-hydroxymethylpterin-pyrophosphokinase HPPK"/>
    <property type="match status" value="1"/>
</dbReference>
<evidence type="ECO:0000313" key="9">
    <source>
        <dbReference type="EMBL" id="BAL60082.1"/>
    </source>
</evidence>
<dbReference type="InterPro" id="IPR000550">
    <property type="entry name" value="Hppk"/>
</dbReference>
<reference evidence="9" key="1">
    <citation type="journal article" date="2005" name="Environ. Microbiol.">
        <title>Genetic and functional properties of uncultivated thermophilic crenarchaeotes from a subsurface gold mine as revealed by analysis of genome fragments.</title>
        <authorList>
            <person name="Nunoura T."/>
            <person name="Hirayama H."/>
            <person name="Takami H."/>
            <person name="Oida H."/>
            <person name="Nishi S."/>
            <person name="Shimamura S."/>
            <person name="Suzuki Y."/>
            <person name="Inagaki F."/>
            <person name="Takai K."/>
            <person name="Nealson K.H."/>
            <person name="Horikoshi K."/>
        </authorList>
    </citation>
    <scope>NUCLEOTIDE SEQUENCE</scope>
</reference>
<keyword evidence="3" id="KW-0808">Transferase</keyword>
<dbReference type="GO" id="GO:0003848">
    <property type="term" value="F:2-amino-4-hydroxy-6-hydroxymethyldihydropteridine diphosphokinase activity"/>
    <property type="evidence" value="ECO:0007669"/>
    <property type="project" value="UniProtKB-EC"/>
</dbReference>
<organism evidence="9">
    <name type="scientific">Acetithermum autotrophicum</name>
    <dbReference type="NCBI Taxonomy" id="1446466"/>
    <lineage>
        <taxon>Bacteria</taxon>
        <taxon>Candidatus Bipolaricaulota</taxon>
        <taxon>Candidatus Acetithermum</taxon>
    </lineage>
</organism>
<evidence type="ECO:0000259" key="8">
    <source>
        <dbReference type="PROSITE" id="PS00794"/>
    </source>
</evidence>
<dbReference type="GO" id="GO:0016301">
    <property type="term" value="F:kinase activity"/>
    <property type="evidence" value="ECO:0007669"/>
    <property type="project" value="UniProtKB-KW"/>
</dbReference>
<evidence type="ECO:0000256" key="4">
    <source>
        <dbReference type="ARBA" id="ARBA00022741"/>
    </source>
</evidence>
<evidence type="ECO:0000256" key="5">
    <source>
        <dbReference type="ARBA" id="ARBA00022777"/>
    </source>
</evidence>
<evidence type="ECO:0000256" key="2">
    <source>
        <dbReference type="ARBA" id="ARBA00013253"/>
    </source>
</evidence>
<dbReference type="NCBIfam" id="TIGR01498">
    <property type="entry name" value="folK"/>
    <property type="match status" value="1"/>
</dbReference>
<sequence length="169" mass="19473">MVQVFIGLGSNLGRREEFLERAIAALAQTPGVALRRQAQVYETEPVEISEQPWFLNTVVEIETDLSPHELLTVCKRIERALGRHERGRYGPREIDLDILFYDDLIVHEDDLQIPHAQLHRRRFVLVPLSELAPHYVHPILHQTVAQLLAHVTDSTEVRPLRSRKSSLRP</sequence>
<dbReference type="PANTHER" id="PTHR43071:SF1">
    <property type="entry name" value="2-AMINO-4-HYDROXY-6-HYDROXYMETHYLDIHYDROPTERIDINE PYROPHOSPHOKINASE"/>
    <property type="match status" value="1"/>
</dbReference>
<keyword evidence="4" id="KW-0547">Nucleotide-binding</keyword>
<keyword evidence="7" id="KW-0289">Folate biosynthesis</keyword>
<dbReference type="SUPFAM" id="SSF55083">
    <property type="entry name" value="6-hydroxymethyl-7,8-dihydropterin pyrophosphokinase, HPPK"/>
    <property type="match status" value="1"/>
</dbReference>
<dbReference type="GO" id="GO:0005524">
    <property type="term" value="F:ATP binding"/>
    <property type="evidence" value="ECO:0007669"/>
    <property type="project" value="UniProtKB-KW"/>
</dbReference>
<keyword evidence="6" id="KW-0067">ATP-binding</keyword>
<evidence type="ECO:0000256" key="3">
    <source>
        <dbReference type="ARBA" id="ARBA00022679"/>
    </source>
</evidence>
<keyword evidence="5 9" id="KW-0418">Kinase</keyword>
<reference evidence="9" key="2">
    <citation type="journal article" date="2012" name="PLoS ONE">
        <title>A Deeply Branching Thermophilic Bacterium with an Ancient Acetyl-CoA Pathway Dominates a Subsurface Ecosystem.</title>
        <authorList>
            <person name="Takami H."/>
            <person name="Noguchi H."/>
            <person name="Takaki Y."/>
            <person name="Uchiyama I."/>
            <person name="Toyoda A."/>
            <person name="Nishi S."/>
            <person name="Chee G.-J."/>
            <person name="Arai W."/>
            <person name="Nunoura T."/>
            <person name="Itoh T."/>
            <person name="Hattori M."/>
            <person name="Takai K."/>
        </authorList>
    </citation>
    <scope>NUCLEOTIDE SEQUENCE</scope>
</reference>
<dbReference type="PROSITE" id="PS00794">
    <property type="entry name" value="HPPK"/>
    <property type="match status" value="1"/>
</dbReference>
<protein>
    <recommendedName>
        <fullName evidence="2">2-amino-4-hydroxy-6-hydroxymethyldihydropteridine diphosphokinase</fullName>
        <ecNumber evidence="2">2.7.6.3</ecNumber>
    </recommendedName>
</protein>
<evidence type="ECO:0000256" key="6">
    <source>
        <dbReference type="ARBA" id="ARBA00022840"/>
    </source>
</evidence>
<dbReference type="Pfam" id="PF01288">
    <property type="entry name" value="HPPK"/>
    <property type="match status" value="1"/>
</dbReference>
<gene>
    <name evidence="9" type="ORF">HGMM_OP4C718</name>
</gene>
<dbReference type="EC" id="2.7.6.3" evidence="2"/>
<dbReference type="GO" id="GO:0046654">
    <property type="term" value="P:tetrahydrofolate biosynthetic process"/>
    <property type="evidence" value="ECO:0007669"/>
    <property type="project" value="UniProtKB-UniPathway"/>
</dbReference>
<evidence type="ECO:0000256" key="1">
    <source>
        <dbReference type="ARBA" id="ARBA00005051"/>
    </source>
</evidence>